<dbReference type="AlphaFoldDB" id="A0A6J6DP61"/>
<evidence type="ECO:0000313" key="5">
    <source>
        <dbReference type="EMBL" id="CAB4564944.1"/>
    </source>
</evidence>
<sequence>MGDPALIGQILEVRKHAGMMVPLPVQHAMIAALADSDHVSEQRNRYNSRKAILIPALAAAGFTIDFSDAGLYLWATRHEDCWQSVAWLAQLGVLATPGIFYGDKGSQHIRIAMTATDKQISDAAARITEAAAG</sequence>
<dbReference type="Pfam" id="PF00155">
    <property type="entry name" value="Aminotran_1_2"/>
    <property type="match status" value="1"/>
</dbReference>
<keyword evidence="2" id="KW-0032">Aminotransferase</keyword>
<dbReference type="InterPro" id="IPR004839">
    <property type="entry name" value="Aminotransferase_I/II_large"/>
</dbReference>
<dbReference type="PANTHER" id="PTHR42832">
    <property type="entry name" value="AMINO ACID AMINOTRANSFERASE"/>
    <property type="match status" value="1"/>
</dbReference>
<dbReference type="InterPro" id="IPR050881">
    <property type="entry name" value="LL-DAP_aminotransferase"/>
</dbReference>
<dbReference type="GO" id="GO:0008483">
    <property type="term" value="F:transaminase activity"/>
    <property type="evidence" value="ECO:0007669"/>
    <property type="project" value="UniProtKB-KW"/>
</dbReference>
<evidence type="ECO:0000256" key="3">
    <source>
        <dbReference type="ARBA" id="ARBA00022679"/>
    </source>
</evidence>
<dbReference type="GO" id="GO:0030170">
    <property type="term" value="F:pyridoxal phosphate binding"/>
    <property type="evidence" value="ECO:0007669"/>
    <property type="project" value="InterPro"/>
</dbReference>
<dbReference type="InterPro" id="IPR015421">
    <property type="entry name" value="PyrdxlP-dep_Trfase_major"/>
</dbReference>
<proteinExistence type="predicted"/>
<dbReference type="InterPro" id="IPR015422">
    <property type="entry name" value="PyrdxlP-dep_Trfase_small"/>
</dbReference>
<dbReference type="EMBL" id="CAEZTL010000020">
    <property type="protein sequence ID" value="CAB4564944.1"/>
    <property type="molecule type" value="Genomic_DNA"/>
</dbReference>
<dbReference type="SUPFAM" id="SSF53383">
    <property type="entry name" value="PLP-dependent transferases"/>
    <property type="match status" value="1"/>
</dbReference>
<evidence type="ECO:0000259" key="4">
    <source>
        <dbReference type="Pfam" id="PF00155"/>
    </source>
</evidence>
<dbReference type="PANTHER" id="PTHR42832:SF3">
    <property type="entry name" value="L-GLUTAMINE--4-(METHYLSULFANYL)-2-OXOBUTANOATE AMINOTRANSFERASE"/>
    <property type="match status" value="1"/>
</dbReference>
<feature type="domain" description="Aminotransferase class I/classII large" evidence="4">
    <location>
        <begin position="17"/>
        <end position="127"/>
    </location>
</feature>
<evidence type="ECO:0000256" key="1">
    <source>
        <dbReference type="ARBA" id="ARBA00001933"/>
    </source>
</evidence>
<comment type="cofactor">
    <cofactor evidence="1">
        <name>pyridoxal 5'-phosphate</name>
        <dbReference type="ChEBI" id="CHEBI:597326"/>
    </cofactor>
</comment>
<keyword evidence="3" id="KW-0808">Transferase</keyword>
<dbReference type="InterPro" id="IPR015424">
    <property type="entry name" value="PyrdxlP-dep_Trfase"/>
</dbReference>
<dbReference type="Gene3D" id="3.90.1150.10">
    <property type="entry name" value="Aspartate Aminotransferase, domain 1"/>
    <property type="match status" value="1"/>
</dbReference>
<accession>A0A6J6DP61</accession>
<protein>
    <submittedName>
        <fullName evidence="5">Unannotated protein</fullName>
    </submittedName>
</protein>
<organism evidence="5">
    <name type="scientific">freshwater metagenome</name>
    <dbReference type="NCBI Taxonomy" id="449393"/>
    <lineage>
        <taxon>unclassified sequences</taxon>
        <taxon>metagenomes</taxon>
        <taxon>ecological metagenomes</taxon>
    </lineage>
</organism>
<name>A0A6J6DP61_9ZZZZ</name>
<gene>
    <name evidence="5" type="ORF">UFOPK1683_00344</name>
</gene>
<evidence type="ECO:0000256" key="2">
    <source>
        <dbReference type="ARBA" id="ARBA00022576"/>
    </source>
</evidence>
<dbReference type="Gene3D" id="3.40.640.10">
    <property type="entry name" value="Type I PLP-dependent aspartate aminotransferase-like (Major domain)"/>
    <property type="match status" value="1"/>
</dbReference>
<reference evidence="5" key="1">
    <citation type="submission" date="2020-05" db="EMBL/GenBank/DDBJ databases">
        <authorList>
            <person name="Chiriac C."/>
            <person name="Salcher M."/>
            <person name="Ghai R."/>
            <person name="Kavagutti S V."/>
        </authorList>
    </citation>
    <scope>NUCLEOTIDE SEQUENCE</scope>
</reference>